<sequence>MLATADCIFCLALRLIHIFFTTETVITAGLHVRVAVHVGLHVREAVHIHHHLSGKGILLDRKCNIVELEEVREPTEIPSESPAPQGPVLDMDTPRRSERVSGSPVRYGFLLEDDQSDQTVGCDPRTFKEELLLAVFNDKACT</sequence>
<feature type="chain" id="PRO_5016426517" evidence="2">
    <location>
        <begin position="19"/>
        <end position="142"/>
    </location>
</feature>
<organism evidence="3 4">
    <name type="scientific">Dorcoceras hygrometricum</name>
    <dbReference type="NCBI Taxonomy" id="472368"/>
    <lineage>
        <taxon>Eukaryota</taxon>
        <taxon>Viridiplantae</taxon>
        <taxon>Streptophyta</taxon>
        <taxon>Embryophyta</taxon>
        <taxon>Tracheophyta</taxon>
        <taxon>Spermatophyta</taxon>
        <taxon>Magnoliopsida</taxon>
        <taxon>eudicotyledons</taxon>
        <taxon>Gunneridae</taxon>
        <taxon>Pentapetalae</taxon>
        <taxon>asterids</taxon>
        <taxon>lamiids</taxon>
        <taxon>Lamiales</taxon>
        <taxon>Gesneriaceae</taxon>
        <taxon>Didymocarpoideae</taxon>
        <taxon>Trichosporeae</taxon>
        <taxon>Loxocarpinae</taxon>
        <taxon>Dorcoceras</taxon>
    </lineage>
</organism>
<keyword evidence="2" id="KW-0732">Signal</keyword>
<evidence type="ECO:0000313" key="3">
    <source>
        <dbReference type="EMBL" id="KZV15934.1"/>
    </source>
</evidence>
<dbReference type="EMBL" id="KV019595">
    <property type="protein sequence ID" value="KZV15934.1"/>
    <property type="molecule type" value="Genomic_DNA"/>
</dbReference>
<feature type="region of interest" description="Disordered" evidence="1">
    <location>
        <begin position="72"/>
        <end position="102"/>
    </location>
</feature>
<proteinExistence type="predicted"/>
<dbReference type="Proteomes" id="UP000250235">
    <property type="component" value="Unassembled WGS sequence"/>
</dbReference>
<gene>
    <name evidence="3" type="ORF">F511_08725</name>
</gene>
<evidence type="ECO:0000256" key="1">
    <source>
        <dbReference type="SAM" id="MobiDB-lite"/>
    </source>
</evidence>
<evidence type="ECO:0000256" key="2">
    <source>
        <dbReference type="SAM" id="SignalP"/>
    </source>
</evidence>
<protein>
    <submittedName>
        <fullName evidence="3">Uncharacterized protein</fullName>
    </submittedName>
</protein>
<evidence type="ECO:0000313" key="4">
    <source>
        <dbReference type="Proteomes" id="UP000250235"/>
    </source>
</evidence>
<keyword evidence="4" id="KW-1185">Reference proteome</keyword>
<reference evidence="3 4" key="1">
    <citation type="journal article" date="2015" name="Proc. Natl. Acad. Sci. U.S.A.">
        <title>The resurrection genome of Boea hygrometrica: A blueprint for survival of dehydration.</title>
        <authorList>
            <person name="Xiao L."/>
            <person name="Yang G."/>
            <person name="Zhang L."/>
            <person name="Yang X."/>
            <person name="Zhao S."/>
            <person name="Ji Z."/>
            <person name="Zhou Q."/>
            <person name="Hu M."/>
            <person name="Wang Y."/>
            <person name="Chen M."/>
            <person name="Xu Y."/>
            <person name="Jin H."/>
            <person name="Xiao X."/>
            <person name="Hu G."/>
            <person name="Bao F."/>
            <person name="Hu Y."/>
            <person name="Wan P."/>
            <person name="Li L."/>
            <person name="Deng X."/>
            <person name="Kuang T."/>
            <person name="Xiang C."/>
            <person name="Zhu J.K."/>
            <person name="Oliver M.J."/>
            <person name="He Y."/>
        </authorList>
    </citation>
    <scope>NUCLEOTIDE SEQUENCE [LARGE SCALE GENOMIC DNA]</scope>
    <source>
        <strain evidence="4">cv. XS01</strain>
    </source>
</reference>
<feature type="signal peptide" evidence="2">
    <location>
        <begin position="1"/>
        <end position="18"/>
    </location>
</feature>
<name>A0A2Z7A319_9LAMI</name>
<dbReference type="AlphaFoldDB" id="A0A2Z7A319"/>
<accession>A0A2Z7A319</accession>